<accession>A0A7V5UEY3</accession>
<evidence type="ECO:0000313" key="3">
    <source>
        <dbReference type="EMBL" id="HHJ52815.1"/>
    </source>
</evidence>
<feature type="compositionally biased region" description="Basic and acidic residues" evidence="1">
    <location>
        <begin position="73"/>
        <end position="84"/>
    </location>
</feature>
<proteinExistence type="predicted"/>
<dbReference type="SUPFAM" id="SSF57802">
    <property type="entry name" value="Rubredoxin-like"/>
    <property type="match status" value="1"/>
</dbReference>
<sequence>MPTYTYKCRECEYKFDKRQSFSDDPLRVCPECGAENGLRKVVNSVGILFKGSGFYVTDNRNGSSAKNVVPGKADPKKKSSEGEKSAAPAESSANGSGKKAAKEKSTTVSS</sequence>
<protein>
    <submittedName>
        <fullName evidence="3">FmdB family transcriptional regulator</fullName>
    </submittedName>
</protein>
<evidence type="ECO:0000256" key="1">
    <source>
        <dbReference type="SAM" id="MobiDB-lite"/>
    </source>
</evidence>
<dbReference type="Proteomes" id="UP000886124">
    <property type="component" value="Unassembled WGS sequence"/>
</dbReference>
<feature type="domain" description="Putative regulatory protein FmdB zinc ribbon" evidence="2">
    <location>
        <begin position="1"/>
        <end position="43"/>
    </location>
</feature>
<feature type="compositionally biased region" description="Basic and acidic residues" evidence="1">
    <location>
        <begin position="100"/>
        <end position="110"/>
    </location>
</feature>
<dbReference type="Pfam" id="PF09723">
    <property type="entry name" value="Zn_ribbon_8"/>
    <property type="match status" value="1"/>
</dbReference>
<dbReference type="AlphaFoldDB" id="A0A7V5UEY3"/>
<dbReference type="EMBL" id="DROD01000438">
    <property type="protein sequence ID" value="HHJ52815.1"/>
    <property type="molecule type" value="Genomic_DNA"/>
</dbReference>
<feature type="region of interest" description="Disordered" evidence="1">
    <location>
        <begin position="58"/>
        <end position="110"/>
    </location>
</feature>
<dbReference type="PANTHER" id="PTHR34404">
    <property type="entry name" value="REGULATORY PROTEIN, FMDB FAMILY"/>
    <property type="match status" value="1"/>
</dbReference>
<dbReference type="SMART" id="SM00834">
    <property type="entry name" value="CxxC_CXXC_SSSS"/>
    <property type="match status" value="1"/>
</dbReference>
<gene>
    <name evidence="3" type="ORF">ENJ89_06430</name>
</gene>
<dbReference type="PANTHER" id="PTHR34404:SF2">
    <property type="entry name" value="CONSERVED SERINE RICH PROTEIN"/>
    <property type="match status" value="1"/>
</dbReference>
<reference evidence="3" key="1">
    <citation type="journal article" date="2020" name="mSystems">
        <title>Genome- and Community-Level Interaction Insights into Carbon Utilization and Element Cycling Functions of Hydrothermarchaeota in Hydrothermal Sediment.</title>
        <authorList>
            <person name="Zhou Z."/>
            <person name="Liu Y."/>
            <person name="Xu W."/>
            <person name="Pan J."/>
            <person name="Luo Z.H."/>
            <person name="Li M."/>
        </authorList>
    </citation>
    <scope>NUCLEOTIDE SEQUENCE [LARGE SCALE GENOMIC DNA]</scope>
    <source>
        <strain evidence="3">HyVt-527</strain>
    </source>
</reference>
<organism evidence="3">
    <name type="scientific">Caldithrix abyssi</name>
    <dbReference type="NCBI Taxonomy" id="187145"/>
    <lineage>
        <taxon>Bacteria</taxon>
        <taxon>Pseudomonadati</taxon>
        <taxon>Calditrichota</taxon>
        <taxon>Calditrichia</taxon>
        <taxon>Calditrichales</taxon>
        <taxon>Calditrichaceae</taxon>
        <taxon>Caldithrix</taxon>
    </lineage>
</organism>
<name>A0A7V5UEY3_CALAY</name>
<dbReference type="InterPro" id="IPR013429">
    <property type="entry name" value="Regulatory_FmdB_Zinc_ribbon"/>
</dbReference>
<evidence type="ECO:0000259" key="2">
    <source>
        <dbReference type="SMART" id="SM00834"/>
    </source>
</evidence>
<comment type="caution">
    <text evidence="3">The sequence shown here is derived from an EMBL/GenBank/DDBJ whole genome shotgun (WGS) entry which is preliminary data.</text>
</comment>
<dbReference type="NCBIfam" id="TIGR02605">
    <property type="entry name" value="CxxC_CxxC_SSSS"/>
    <property type="match status" value="1"/>
</dbReference>